<accession>A0A0S4J0P0</accession>
<evidence type="ECO:0000313" key="2">
    <source>
        <dbReference type="EMBL" id="CUG77945.1"/>
    </source>
</evidence>
<sequence length="339" mass="38595">MWRRIPRATECSNSLMFATSALLRGLEQVEDVPTSTSRKPTGLHRGPGRRQTSPKEAGEYQFIKKWDLQMKEQWDDLEPFKGIPKPKKQFGNEATEIIWPYTLLMERLIKVHPFTKSIYVYYPQHALSPQGAAAMETAKQFSRRSLIPLTFHNSQCYVETEMLLEHSDTPWIVVHCLDGRSEILPIRVAADAVDNITASEDNLLRDVVQIASKLGSSVVDPVACTRMLHERPLQNQYLRINYQWYGDTPEQRMAHLVKWDFDTQDVMPKVERRAKAVLDWMSFDGNLPNHQSVKMNVAREGKRLQTGKSSGGVKSFFNSAGSRSNARHSRFGGTSGTNS</sequence>
<proteinExistence type="predicted"/>
<dbReference type="OMA" id="AEVIWPY"/>
<dbReference type="AlphaFoldDB" id="A0A0S4J0P0"/>
<reference evidence="3" key="1">
    <citation type="submission" date="2015-09" db="EMBL/GenBank/DDBJ databases">
        <authorList>
            <consortium name="Pathogen Informatics"/>
        </authorList>
    </citation>
    <scope>NUCLEOTIDE SEQUENCE [LARGE SCALE GENOMIC DNA]</scope>
    <source>
        <strain evidence="3">Lake Konstanz</strain>
    </source>
</reference>
<dbReference type="OrthoDB" id="274820at2759"/>
<name>A0A0S4J0P0_BODSA</name>
<feature type="region of interest" description="Disordered" evidence="1">
    <location>
        <begin position="304"/>
        <end position="339"/>
    </location>
</feature>
<evidence type="ECO:0000313" key="3">
    <source>
        <dbReference type="Proteomes" id="UP000051952"/>
    </source>
</evidence>
<dbReference type="VEuPathDB" id="TriTrypDB:BSAL_05790"/>
<evidence type="ECO:0000256" key="1">
    <source>
        <dbReference type="SAM" id="MobiDB-lite"/>
    </source>
</evidence>
<dbReference type="Proteomes" id="UP000051952">
    <property type="component" value="Unassembled WGS sequence"/>
</dbReference>
<dbReference type="EMBL" id="CYKH01001014">
    <property type="protein sequence ID" value="CUG77945.1"/>
    <property type="molecule type" value="Genomic_DNA"/>
</dbReference>
<protein>
    <submittedName>
        <fullName evidence="2">Uncharacterized protein</fullName>
    </submittedName>
</protein>
<gene>
    <name evidence="2" type="ORF">BSAL_05790</name>
</gene>
<feature type="region of interest" description="Disordered" evidence="1">
    <location>
        <begin position="29"/>
        <end position="57"/>
    </location>
</feature>
<organism evidence="2 3">
    <name type="scientific">Bodo saltans</name>
    <name type="common">Flagellated protozoan</name>
    <dbReference type="NCBI Taxonomy" id="75058"/>
    <lineage>
        <taxon>Eukaryota</taxon>
        <taxon>Discoba</taxon>
        <taxon>Euglenozoa</taxon>
        <taxon>Kinetoplastea</taxon>
        <taxon>Metakinetoplastina</taxon>
        <taxon>Eubodonida</taxon>
        <taxon>Bodonidae</taxon>
        <taxon>Bodo</taxon>
    </lineage>
</organism>
<keyword evidence="3" id="KW-1185">Reference proteome</keyword>